<keyword evidence="2" id="KW-0812">Transmembrane</keyword>
<sequence length="248" mass="27239">MDTMIEQSHGSSSSSSGDDLPDESTPLVAHENPQPPKAKSDPQPERQLVESTGLGSFQPAVSFLKGGEEDAKPIKYSDDVGTFRALTHFTGTVLESGALWRTCAVYWAIAVVSGVVASVSQAQIARVGKVVPDFSQGFETMANYFTGLLGIMTSMFVVTLFGRWWKIRAEGIGGLWGAIDDLIMILSIHRNEVRPYKERILRLGLLSHRLVYAQAQGLESREHLEKLVQVGLVTTEELDVLDQDLQYS</sequence>
<feature type="region of interest" description="Disordered" evidence="1">
    <location>
        <begin position="1"/>
        <end position="49"/>
    </location>
</feature>
<dbReference type="Proteomes" id="UP001189429">
    <property type="component" value="Unassembled WGS sequence"/>
</dbReference>
<evidence type="ECO:0000313" key="4">
    <source>
        <dbReference type="Proteomes" id="UP001189429"/>
    </source>
</evidence>
<gene>
    <name evidence="3" type="ORF">PCOR1329_LOCUS41634</name>
</gene>
<proteinExistence type="predicted"/>
<keyword evidence="2" id="KW-1133">Transmembrane helix</keyword>
<protein>
    <recommendedName>
        <fullName evidence="5">Solute carrier family 40 protein</fullName>
    </recommendedName>
</protein>
<keyword evidence="2" id="KW-0472">Membrane</keyword>
<evidence type="ECO:0000256" key="1">
    <source>
        <dbReference type="SAM" id="MobiDB-lite"/>
    </source>
</evidence>
<evidence type="ECO:0008006" key="5">
    <source>
        <dbReference type="Google" id="ProtNLM"/>
    </source>
</evidence>
<comment type="caution">
    <text evidence="3">The sequence shown here is derived from an EMBL/GenBank/DDBJ whole genome shotgun (WGS) entry which is preliminary data.</text>
</comment>
<keyword evidence="4" id="KW-1185">Reference proteome</keyword>
<feature type="compositionally biased region" description="Basic and acidic residues" evidence="1">
    <location>
        <begin position="38"/>
        <end position="48"/>
    </location>
</feature>
<accession>A0ABN9TRM0</accession>
<reference evidence="3" key="1">
    <citation type="submission" date="2023-10" db="EMBL/GenBank/DDBJ databases">
        <authorList>
            <person name="Chen Y."/>
            <person name="Shah S."/>
            <person name="Dougan E. K."/>
            <person name="Thang M."/>
            <person name="Chan C."/>
        </authorList>
    </citation>
    <scope>NUCLEOTIDE SEQUENCE [LARGE SCALE GENOMIC DNA]</scope>
</reference>
<evidence type="ECO:0000256" key="2">
    <source>
        <dbReference type="SAM" id="Phobius"/>
    </source>
</evidence>
<organism evidence="3 4">
    <name type="scientific">Prorocentrum cordatum</name>
    <dbReference type="NCBI Taxonomy" id="2364126"/>
    <lineage>
        <taxon>Eukaryota</taxon>
        <taxon>Sar</taxon>
        <taxon>Alveolata</taxon>
        <taxon>Dinophyceae</taxon>
        <taxon>Prorocentrales</taxon>
        <taxon>Prorocentraceae</taxon>
        <taxon>Prorocentrum</taxon>
    </lineage>
</organism>
<feature type="transmembrane region" description="Helical" evidence="2">
    <location>
        <begin position="104"/>
        <end position="124"/>
    </location>
</feature>
<dbReference type="EMBL" id="CAUYUJ010015007">
    <property type="protein sequence ID" value="CAK0848758.1"/>
    <property type="molecule type" value="Genomic_DNA"/>
</dbReference>
<name>A0ABN9TRM0_9DINO</name>
<feature type="transmembrane region" description="Helical" evidence="2">
    <location>
        <begin position="144"/>
        <end position="165"/>
    </location>
</feature>
<feature type="compositionally biased region" description="Low complexity" evidence="1">
    <location>
        <begin position="8"/>
        <end position="17"/>
    </location>
</feature>
<evidence type="ECO:0000313" key="3">
    <source>
        <dbReference type="EMBL" id="CAK0848758.1"/>
    </source>
</evidence>